<keyword evidence="6" id="KW-1185">Reference proteome</keyword>
<reference evidence="3" key="1">
    <citation type="submission" date="2021-02" db="EMBL/GenBank/DDBJ databases">
        <authorList>
            <person name="Nowell W R."/>
        </authorList>
    </citation>
    <scope>NUCLEOTIDE SEQUENCE</scope>
</reference>
<feature type="transmembrane region" description="Helical" evidence="1">
    <location>
        <begin position="85"/>
        <end position="104"/>
    </location>
</feature>
<keyword evidence="1" id="KW-1133">Transmembrane helix</keyword>
<dbReference type="InterPro" id="IPR000462">
    <property type="entry name" value="CDP-OH_P_trans"/>
</dbReference>
<evidence type="ECO:0000313" key="4">
    <source>
        <dbReference type="EMBL" id="CAF3669545.1"/>
    </source>
</evidence>
<dbReference type="Pfam" id="PF01066">
    <property type="entry name" value="CDP-OH_P_transf"/>
    <property type="match status" value="1"/>
</dbReference>
<accession>A0A814MUW0</accession>
<keyword evidence="1" id="KW-0472">Membrane</keyword>
<feature type="transmembrane region" description="Helical" evidence="1">
    <location>
        <begin position="191"/>
        <end position="214"/>
    </location>
</feature>
<dbReference type="Proteomes" id="UP000681722">
    <property type="component" value="Unassembled WGS sequence"/>
</dbReference>
<evidence type="ECO:0000313" key="2">
    <source>
        <dbReference type="EMBL" id="CAF0886631.1"/>
    </source>
</evidence>
<evidence type="ECO:0000256" key="1">
    <source>
        <dbReference type="SAM" id="Phobius"/>
    </source>
</evidence>
<name>A0A814MUW0_9BILA</name>
<feature type="transmembrane region" description="Helical" evidence="1">
    <location>
        <begin position="12"/>
        <end position="33"/>
    </location>
</feature>
<organism evidence="3 6">
    <name type="scientific">Didymodactylos carnosus</name>
    <dbReference type="NCBI Taxonomy" id="1234261"/>
    <lineage>
        <taxon>Eukaryota</taxon>
        <taxon>Metazoa</taxon>
        <taxon>Spiralia</taxon>
        <taxon>Gnathifera</taxon>
        <taxon>Rotifera</taxon>
        <taxon>Eurotatoria</taxon>
        <taxon>Bdelloidea</taxon>
        <taxon>Philodinida</taxon>
        <taxon>Philodinidae</taxon>
        <taxon>Didymodactylos</taxon>
    </lineage>
</organism>
<gene>
    <name evidence="3" type="ORF">GPM918_LOCUS17792</name>
    <name evidence="2" type="ORF">OVA965_LOCUS8905</name>
    <name evidence="5" type="ORF">SRO942_LOCUS17796</name>
    <name evidence="4" type="ORF">TMI583_LOCUS8901</name>
</gene>
<evidence type="ECO:0008006" key="7">
    <source>
        <dbReference type="Google" id="ProtNLM"/>
    </source>
</evidence>
<protein>
    <recommendedName>
        <fullName evidence="7">CDP-diacylglycerol--inositol 3-phosphatidyltransferase</fullName>
    </recommendedName>
</protein>
<evidence type="ECO:0000313" key="5">
    <source>
        <dbReference type="EMBL" id="CAF3847452.1"/>
    </source>
</evidence>
<feature type="transmembrane region" description="Helical" evidence="1">
    <location>
        <begin position="45"/>
        <end position="65"/>
    </location>
</feature>
<dbReference type="Gene3D" id="1.20.120.1760">
    <property type="match status" value="1"/>
</dbReference>
<dbReference type="AlphaFoldDB" id="A0A814MUW0"/>
<proteinExistence type="predicted"/>
<keyword evidence="1" id="KW-0812">Transmembrane</keyword>
<sequence>MTNLTGLVDPVSILLNIPNVLAYIRILLLYVSIKYFSCKRYSRFLLIYFISGLCDLADGELARLFHQTSIVGGVFEIFLDQFSHLILYVCTACLYRNYMVYFLFEIGIEIMNDIVNFHVKTLNIKSIEEQWNSSKTIWLHQQNFIDQSFLYKYIVYGTDIFHFTLIIYYIINKDQQYNFKEIDYKQMIPSFILQIVPLKIIERIIYYTIWLTLFSSIQRSLIKIFHILHTLENIAKFQNFLK</sequence>
<feature type="transmembrane region" description="Helical" evidence="1">
    <location>
        <begin position="153"/>
        <end position="171"/>
    </location>
</feature>
<dbReference type="Proteomes" id="UP000682733">
    <property type="component" value="Unassembled WGS sequence"/>
</dbReference>
<dbReference type="OrthoDB" id="10251079at2759"/>
<dbReference type="Proteomes" id="UP000663829">
    <property type="component" value="Unassembled WGS sequence"/>
</dbReference>
<dbReference type="EMBL" id="CAJOBA010003069">
    <property type="protein sequence ID" value="CAF3669545.1"/>
    <property type="molecule type" value="Genomic_DNA"/>
</dbReference>
<dbReference type="GO" id="GO:0016780">
    <property type="term" value="F:phosphotransferase activity, for other substituted phosphate groups"/>
    <property type="evidence" value="ECO:0007669"/>
    <property type="project" value="InterPro"/>
</dbReference>
<dbReference type="InterPro" id="IPR043130">
    <property type="entry name" value="CDP-OH_PTrfase_TM_dom"/>
</dbReference>
<evidence type="ECO:0000313" key="6">
    <source>
        <dbReference type="Proteomes" id="UP000663829"/>
    </source>
</evidence>
<dbReference type="GO" id="GO:0008654">
    <property type="term" value="P:phospholipid biosynthetic process"/>
    <property type="evidence" value="ECO:0007669"/>
    <property type="project" value="InterPro"/>
</dbReference>
<dbReference type="Proteomes" id="UP000677228">
    <property type="component" value="Unassembled WGS sequence"/>
</dbReference>
<dbReference type="EMBL" id="CAJOBC010004984">
    <property type="protein sequence ID" value="CAF3847452.1"/>
    <property type="molecule type" value="Genomic_DNA"/>
</dbReference>
<dbReference type="EMBL" id="CAJNOQ010004981">
    <property type="protein sequence ID" value="CAF1081499.1"/>
    <property type="molecule type" value="Genomic_DNA"/>
</dbReference>
<dbReference type="GO" id="GO:0016020">
    <property type="term" value="C:membrane"/>
    <property type="evidence" value="ECO:0007669"/>
    <property type="project" value="InterPro"/>
</dbReference>
<comment type="caution">
    <text evidence="3">The sequence shown here is derived from an EMBL/GenBank/DDBJ whole genome shotgun (WGS) entry which is preliminary data.</text>
</comment>
<evidence type="ECO:0000313" key="3">
    <source>
        <dbReference type="EMBL" id="CAF1081499.1"/>
    </source>
</evidence>
<dbReference type="EMBL" id="CAJNOK010003068">
    <property type="protein sequence ID" value="CAF0886631.1"/>
    <property type="molecule type" value="Genomic_DNA"/>
</dbReference>